<protein>
    <submittedName>
        <fullName evidence="1">Crp/Fnr family transcriptional regulator</fullName>
    </submittedName>
</protein>
<dbReference type="SUPFAM" id="SSF51206">
    <property type="entry name" value="cAMP-binding domain-like"/>
    <property type="match status" value="1"/>
</dbReference>
<evidence type="ECO:0000313" key="2">
    <source>
        <dbReference type="Proteomes" id="UP000290848"/>
    </source>
</evidence>
<accession>A0A4V1KIB2</accession>
<dbReference type="InterPro" id="IPR018490">
    <property type="entry name" value="cNMP-bd_dom_sf"/>
</dbReference>
<dbReference type="RefSeq" id="WP_128769155.1">
    <property type="nucleotide sequence ID" value="NZ_RXOC01000005.1"/>
</dbReference>
<dbReference type="Gene3D" id="2.60.120.10">
    <property type="entry name" value="Jelly Rolls"/>
    <property type="match status" value="1"/>
</dbReference>
<evidence type="ECO:0000313" key="1">
    <source>
        <dbReference type="EMBL" id="RXF70082.1"/>
    </source>
</evidence>
<dbReference type="EMBL" id="RXOC01000005">
    <property type="protein sequence ID" value="RXF70082.1"/>
    <property type="molecule type" value="Genomic_DNA"/>
</dbReference>
<comment type="caution">
    <text evidence="1">The sequence shown here is derived from an EMBL/GenBank/DDBJ whole genome shotgun (WGS) entry which is preliminary data.</text>
</comment>
<dbReference type="AlphaFoldDB" id="A0A4V1KIB2"/>
<gene>
    <name evidence="1" type="ORF">EKH83_09355</name>
</gene>
<dbReference type="InterPro" id="IPR014710">
    <property type="entry name" value="RmlC-like_jellyroll"/>
</dbReference>
<sequence length="204" mass="24021">METGEFFDTDGYYKEQYITKLSKLGYLSPGCRQALLQTITIRRVKSHKFLARRGQQALPGWIQLNGISKGYFITRNQYQKIFAFWHTGEPVGRASLFLSQRECPCYIQCLSDSVFAELTYHQHKTIEKEFPEIAPINHLLIAEAAEKADIKNRIFSKDGYDRYLKFCELHPYHFKLKNRDIASYLRISESRLSNLKREHRKDPF</sequence>
<organism evidence="1 2">
    <name type="scientific">Arcticibacter tournemirensis</name>
    <dbReference type="NCBI Taxonomy" id="699437"/>
    <lineage>
        <taxon>Bacteria</taxon>
        <taxon>Pseudomonadati</taxon>
        <taxon>Bacteroidota</taxon>
        <taxon>Sphingobacteriia</taxon>
        <taxon>Sphingobacteriales</taxon>
        <taxon>Sphingobacteriaceae</taxon>
        <taxon>Arcticibacter</taxon>
    </lineage>
</organism>
<name>A0A4V1KIB2_9SPHI</name>
<dbReference type="Proteomes" id="UP000290848">
    <property type="component" value="Unassembled WGS sequence"/>
</dbReference>
<reference evidence="1 2" key="1">
    <citation type="submission" date="2018-12" db="EMBL/GenBank/DDBJ databases">
        <title>The Draft Genome Sequence of the Soil Bacterium Pedobacter tournemirensis R1.</title>
        <authorList>
            <person name="He J."/>
        </authorList>
    </citation>
    <scope>NUCLEOTIDE SEQUENCE [LARGE SCALE GENOMIC DNA]</scope>
    <source>
        <strain evidence="1 2">R1</strain>
    </source>
</reference>
<proteinExistence type="predicted"/>